<dbReference type="InterPro" id="IPR034164">
    <property type="entry name" value="Pepsin-like_dom"/>
</dbReference>
<dbReference type="Proteomes" id="UP001642464">
    <property type="component" value="Unassembled WGS sequence"/>
</dbReference>
<sequence>MPPPRMGAMRALHSVLLVVPLLATEHCEPNADWLLQTAVQLQTAANGLYHQVLRNEDDAIYTASVRCGQQELRAIPDTGSSELVVFAEGCKGCGAAVETGYKPSTSVEVGHLVQLITYGSGSVLCREVTDLLEIGPLHGLQAMWLVEQADMSILQQSNFQAIMGLGPIALAETLQDLRKLHEIAETLEAHHLMSPFLRHRLKEQQQAHLELASLNDSVPATLHLRFLSVCLERPANSPGHLIWHDLDPTLRSEPFRRLTVVGSISWALQLKDLRLRAPNGTSVPLACSEGCGALLDTGTSLISAPTAPRAKLAQLLEAMGANCLDQETWPILEFQLGGEHLSLSAQALLGMVKGLMPLPWRSSYQQHPFVVVEACELLVMDTGDINTEWGPLWILGMPFFRQYYTTFDYGAPKSHAAGRTPPAVWVAESTEQCTPRAASTHVQLVQHGPVQVDLAKLRLPEWMANRANRSHINL</sequence>
<feature type="domain" description="Peptidase A1" evidence="7">
    <location>
        <begin position="61"/>
        <end position="417"/>
    </location>
</feature>
<keyword evidence="2 5" id="KW-0645">Protease</keyword>
<evidence type="ECO:0000313" key="8">
    <source>
        <dbReference type="EMBL" id="CAK9051511.1"/>
    </source>
</evidence>
<dbReference type="InterPro" id="IPR033121">
    <property type="entry name" value="PEPTIDASE_A1"/>
</dbReference>
<proteinExistence type="inferred from homology"/>
<comment type="similarity">
    <text evidence="1 5">Belongs to the peptidase A1 family.</text>
</comment>
<gene>
    <name evidence="8" type="ORF">SCF082_LOCUS28268</name>
</gene>
<protein>
    <submittedName>
        <fullName evidence="8">Renin (Angiotensinogenase)</fullName>
    </submittedName>
</protein>
<dbReference type="InterPro" id="IPR001969">
    <property type="entry name" value="Aspartic_peptidase_AS"/>
</dbReference>
<dbReference type="SUPFAM" id="SSF50630">
    <property type="entry name" value="Acid proteases"/>
    <property type="match status" value="1"/>
</dbReference>
<accession>A0ABP0MJ46</accession>
<evidence type="ECO:0000256" key="6">
    <source>
        <dbReference type="SAM" id="SignalP"/>
    </source>
</evidence>
<keyword evidence="9" id="KW-1185">Reference proteome</keyword>
<evidence type="ECO:0000256" key="2">
    <source>
        <dbReference type="ARBA" id="ARBA00022670"/>
    </source>
</evidence>
<dbReference type="EMBL" id="CAXAMM010022223">
    <property type="protein sequence ID" value="CAK9051511.1"/>
    <property type="molecule type" value="Genomic_DNA"/>
</dbReference>
<keyword evidence="4 5" id="KW-0378">Hydrolase</keyword>
<evidence type="ECO:0000313" key="9">
    <source>
        <dbReference type="Proteomes" id="UP001642464"/>
    </source>
</evidence>
<evidence type="ECO:0000256" key="1">
    <source>
        <dbReference type="ARBA" id="ARBA00007447"/>
    </source>
</evidence>
<name>A0ABP0MJ46_9DINO</name>
<dbReference type="PROSITE" id="PS00141">
    <property type="entry name" value="ASP_PROTEASE"/>
    <property type="match status" value="1"/>
</dbReference>
<reference evidence="8 9" key="1">
    <citation type="submission" date="2024-02" db="EMBL/GenBank/DDBJ databases">
        <authorList>
            <person name="Chen Y."/>
            <person name="Shah S."/>
            <person name="Dougan E. K."/>
            <person name="Thang M."/>
            <person name="Chan C."/>
        </authorList>
    </citation>
    <scope>NUCLEOTIDE SEQUENCE [LARGE SCALE GENOMIC DNA]</scope>
</reference>
<dbReference type="PROSITE" id="PS51767">
    <property type="entry name" value="PEPTIDASE_A1"/>
    <property type="match status" value="1"/>
</dbReference>
<dbReference type="PRINTS" id="PR00792">
    <property type="entry name" value="PEPSIN"/>
</dbReference>
<feature type="signal peptide" evidence="6">
    <location>
        <begin position="1"/>
        <end position="23"/>
    </location>
</feature>
<dbReference type="Pfam" id="PF00026">
    <property type="entry name" value="Asp"/>
    <property type="match status" value="2"/>
</dbReference>
<dbReference type="PANTHER" id="PTHR47966:SF51">
    <property type="entry name" value="BETA-SITE APP-CLEAVING ENZYME, ISOFORM A-RELATED"/>
    <property type="match status" value="1"/>
</dbReference>
<keyword evidence="6" id="KW-0732">Signal</keyword>
<comment type="caution">
    <text evidence="8">The sequence shown here is derived from an EMBL/GenBank/DDBJ whole genome shotgun (WGS) entry which is preliminary data.</text>
</comment>
<dbReference type="CDD" id="cd05471">
    <property type="entry name" value="pepsin_like"/>
    <property type="match status" value="1"/>
</dbReference>
<dbReference type="PANTHER" id="PTHR47966">
    <property type="entry name" value="BETA-SITE APP-CLEAVING ENZYME, ISOFORM A-RELATED"/>
    <property type="match status" value="1"/>
</dbReference>
<dbReference type="Gene3D" id="2.40.70.10">
    <property type="entry name" value="Acid Proteases"/>
    <property type="match status" value="2"/>
</dbReference>
<dbReference type="InterPro" id="IPR001461">
    <property type="entry name" value="Aspartic_peptidase_A1"/>
</dbReference>
<dbReference type="InterPro" id="IPR021109">
    <property type="entry name" value="Peptidase_aspartic_dom_sf"/>
</dbReference>
<evidence type="ECO:0000259" key="7">
    <source>
        <dbReference type="PROSITE" id="PS51767"/>
    </source>
</evidence>
<feature type="chain" id="PRO_5046416305" evidence="6">
    <location>
        <begin position="24"/>
        <end position="474"/>
    </location>
</feature>
<evidence type="ECO:0000256" key="3">
    <source>
        <dbReference type="ARBA" id="ARBA00022750"/>
    </source>
</evidence>
<evidence type="ECO:0000256" key="4">
    <source>
        <dbReference type="ARBA" id="ARBA00022801"/>
    </source>
</evidence>
<keyword evidence="3 5" id="KW-0064">Aspartyl protease</keyword>
<organism evidence="8 9">
    <name type="scientific">Durusdinium trenchii</name>
    <dbReference type="NCBI Taxonomy" id="1381693"/>
    <lineage>
        <taxon>Eukaryota</taxon>
        <taxon>Sar</taxon>
        <taxon>Alveolata</taxon>
        <taxon>Dinophyceae</taxon>
        <taxon>Suessiales</taxon>
        <taxon>Symbiodiniaceae</taxon>
        <taxon>Durusdinium</taxon>
    </lineage>
</organism>
<evidence type="ECO:0000256" key="5">
    <source>
        <dbReference type="RuleBase" id="RU000454"/>
    </source>
</evidence>